<dbReference type="InterPro" id="IPR017896">
    <property type="entry name" value="4Fe4S_Fe-S-bd"/>
</dbReference>
<dbReference type="PANTHER" id="PTHR42827">
    <property type="entry name" value="IRON-SULFUR CLUSTER-BINDING PROTEIN-RELATED"/>
    <property type="match status" value="1"/>
</dbReference>
<keyword evidence="6" id="KW-1185">Reference proteome</keyword>
<evidence type="ECO:0000313" key="6">
    <source>
        <dbReference type="Proteomes" id="UP000199309"/>
    </source>
</evidence>
<dbReference type="SUPFAM" id="SSF54862">
    <property type="entry name" value="4Fe-4S ferredoxins"/>
    <property type="match status" value="1"/>
</dbReference>
<keyword evidence="2" id="KW-0408">Iron</keyword>
<dbReference type="STRING" id="349095.SAMN05660299_02338"/>
<evidence type="ECO:0000256" key="1">
    <source>
        <dbReference type="ARBA" id="ARBA00022723"/>
    </source>
</evidence>
<evidence type="ECO:0000256" key="3">
    <source>
        <dbReference type="ARBA" id="ARBA00023014"/>
    </source>
</evidence>
<organism evidence="5 6">
    <name type="scientific">Megasphaera paucivorans</name>
    <dbReference type="NCBI Taxonomy" id="349095"/>
    <lineage>
        <taxon>Bacteria</taxon>
        <taxon>Bacillati</taxon>
        <taxon>Bacillota</taxon>
        <taxon>Negativicutes</taxon>
        <taxon>Veillonellales</taxon>
        <taxon>Veillonellaceae</taxon>
        <taxon>Megasphaera</taxon>
    </lineage>
</organism>
<sequence>MDKREFESDMTRFILEDKRNIVENVRIFEAPLFTYGSPVDSMYQDLKDKKEANLPDLILPKEWLSSAKTCIAGFLPFTEQVRFANRGGDWAAQEWLYARIEGQAFINELLQRGTAYLKGKNCDTVVPSLSENFHSIENMGSNDWFTDGESYTSTWSERHNAYICGLGTFGLSKGLITKKGIAGRYFSWITEADFEKNHRTYSRIYEYCTQCGACIHRCPVEAINEKTGKNHDICAVFLNNTRKRFSPRYGCGKCQCGVPCEHQIPDKNKKAAEA</sequence>
<dbReference type="RefSeq" id="WP_091652131.1">
    <property type="nucleotide sequence ID" value="NZ_FNHQ01000030.1"/>
</dbReference>
<dbReference type="PANTHER" id="PTHR42827:SF1">
    <property type="entry name" value="IRON-SULFUR CLUSTER-BINDING PROTEIN"/>
    <property type="match status" value="1"/>
</dbReference>
<dbReference type="GO" id="GO:0051536">
    <property type="term" value="F:iron-sulfur cluster binding"/>
    <property type="evidence" value="ECO:0007669"/>
    <property type="project" value="UniProtKB-KW"/>
</dbReference>
<keyword evidence="1" id="KW-0479">Metal-binding</keyword>
<dbReference type="InterPro" id="IPR017900">
    <property type="entry name" value="4Fe4S_Fe_S_CS"/>
</dbReference>
<evidence type="ECO:0000313" key="5">
    <source>
        <dbReference type="EMBL" id="SDN21251.1"/>
    </source>
</evidence>
<dbReference type="Gene3D" id="3.30.70.20">
    <property type="match status" value="1"/>
</dbReference>
<dbReference type="PROSITE" id="PS51379">
    <property type="entry name" value="4FE4S_FER_2"/>
    <property type="match status" value="1"/>
</dbReference>
<protein>
    <submittedName>
        <fullName evidence="5">4Fe-4S binding domain-containing protein</fullName>
    </submittedName>
</protein>
<dbReference type="PROSITE" id="PS00198">
    <property type="entry name" value="4FE4S_FER_1"/>
    <property type="match status" value="1"/>
</dbReference>
<keyword evidence="3" id="KW-0411">Iron-sulfur</keyword>
<gene>
    <name evidence="5" type="ORF">SAMN05660299_02338</name>
</gene>
<dbReference type="AlphaFoldDB" id="A0A1G9ZJM8"/>
<evidence type="ECO:0000256" key="2">
    <source>
        <dbReference type="ARBA" id="ARBA00023004"/>
    </source>
</evidence>
<proteinExistence type="predicted"/>
<dbReference type="Proteomes" id="UP000199309">
    <property type="component" value="Unassembled WGS sequence"/>
</dbReference>
<dbReference type="Pfam" id="PF00037">
    <property type="entry name" value="Fer4"/>
    <property type="match status" value="1"/>
</dbReference>
<name>A0A1G9ZJM8_9FIRM</name>
<accession>A0A1G9ZJM8</accession>
<feature type="domain" description="4Fe-4S ferredoxin-type" evidence="4">
    <location>
        <begin position="199"/>
        <end position="228"/>
    </location>
</feature>
<reference evidence="5 6" key="1">
    <citation type="submission" date="2016-10" db="EMBL/GenBank/DDBJ databases">
        <authorList>
            <person name="de Groot N.N."/>
        </authorList>
    </citation>
    <scope>NUCLEOTIDE SEQUENCE [LARGE SCALE GENOMIC DNA]</scope>
    <source>
        <strain evidence="5 6">DSM 16981</strain>
    </source>
</reference>
<dbReference type="OrthoDB" id="9784571at2"/>
<dbReference type="GO" id="GO:0046872">
    <property type="term" value="F:metal ion binding"/>
    <property type="evidence" value="ECO:0007669"/>
    <property type="project" value="UniProtKB-KW"/>
</dbReference>
<dbReference type="EMBL" id="FNHQ01000030">
    <property type="protein sequence ID" value="SDN21251.1"/>
    <property type="molecule type" value="Genomic_DNA"/>
</dbReference>
<evidence type="ECO:0000259" key="4">
    <source>
        <dbReference type="PROSITE" id="PS51379"/>
    </source>
</evidence>